<name>A0A069E504_9PROT</name>
<gene>
    <name evidence="6" type="ORF">HAD_06720</name>
</gene>
<evidence type="ECO:0000313" key="7">
    <source>
        <dbReference type="Proteomes" id="UP000027446"/>
    </source>
</evidence>
<comment type="caution">
    <text evidence="6">The sequence shown here is derived from an EMBL/GenBank/DDBJ whole genome shotgun (WGS) entry which is preliminary data.</text>
</comment>
<keyword evidence="7" id="KW-1185">Reference proteome</keyword>
<dbReference type="InterPro" id="IPR023352">
    <property type="entry name" value="MAPEG-like_dom_sf"/>
</dbReference>
<accession>A0A069E504</accession>
<dbReference type="Gene3D" id="1.20.120.550">
    <property type="entry name" value="Membrane associated eicosanoid/glutathione metabolism-like domain"/>
    <property type="match status" value="1"/>
</dbReference>
<keyword evidence="2 5" id="KW-0812">Transmembrane</keyword>
<dbReference type="OrthoDB" id="7630838at2"/>
<dbReference type="PANTHER" id="PTHR35814:SF1">
    <property type="entry name" value="GLUTATHIONE S-TRANSFERASE-RELATED"/>
    <property type="match status" value="1"/>
</dbReference>
<feature type="transmembrane region" description="Helical" evidence="5">
    <location>
        <begin position="60"/>
        <end position="87"/>
    </location>
</feature>
<dbReference type="STRING" id="1280949.HAD_06720"/>
<evidence type="ECO:0000256" key="1">
    <source>
        <dbReference type="ARBA" id="ARBA00004370"/>
    </source>
</evidence>
<evidence type="ECO:0000313" key="6">
    <source>
        <dbReference type="EMBL" id="KCZ85355.1"/>
    </source>
</evidence>
<dbReference type="AlphaFoldDB" id="A0A069E504"/>
<dbReference type="PANTHER" id="PTHR35814">
    <property type="match status" value="1"/>
</dbReference>
<dbReference type="SUPFAM" id="SSF161084">
    <property type="entry name" value="MAPEG domain-like"/>
    <property type="match status" value="1"/>
</dbReference>
<dbReference type="RefSeq" id="WP_035570135.1">
    <property type="nucleotide sequence ID" value="NZ_ARYH01000001.1"/>
</dbReference>
<evidence type="ECO:0000256" key="4">
    <source>
        <dbReference type="ARBA" id="ARBA00023136"/>
    </source>
</evidence>
<dbReference type="Pfam" id="PF01124">
    <property type="entry name" value="MAPEG"/>
    <property type="match status" value="1"/>
</dbReference>
<keyword evidence="4 5" id="KW-0472">Membrane</keyword>
<evidence type="ECO:0000256" key="5">
    <source>
        <dbReference type="SAM" id="Phobius"/>
    </source>
</evidence>
<keyword evidence="3 5" id="KW-1133">Transmembrane helix</keyword>
<proteinExistence type="predicted"/>
<evidence type="ECO:0000256" key="2">
    <source>
        <dbReference type="ARBA" id="ARBA00022692"/>
    </source>
</evidence>
<evidence type="ECO:0000256" key="3">
    <source>
        <dbReference type="ARBA" id="ARBA00022989"/>
    </source>
</evidence>
<dbReference type="EMBL" id="ARYH01000001">
    <property type="protein sequence ID" value="KCZ85355.1"/>
    <property type="molecule type" value="Genomic_DNA"/>
</dbReference>
<protein>
    <submittedName>
        <fullName evidence="6">Eicosanoid and glutathione metabolism membrane protein</fullName>
    </submittedName>
</protein>
<dbReference type="GO" id="GO:0016020">
    <property type="term" value="C:membrane"/>
    <property type="evidence" value="ECO:0007669"/>
    <property type="project" value="UniProtKB-SubCell"/>
</dbReference>
<dbReference type="Proteomes" id="UP000027446">
    <property type="component" value="Unassembled WGS sequence"/>
</dbReference>
<organism evidence="6 7">
    <name type="scientific">Hyphomonas adhaerens MHS-3</name>
    <dbReference type="NCBI Taxonomy" id="1280949"/>
    <lineage>
        <taxon>Bacteria</taxon>
        <taxon>Pseudomonadati</taxon>
        <taxon>Pseudomonadota</taxon>
        <taxon>Alphaproteobacteria</taxon>
        <taxon>Hyphomonadales</taxon>
        <taxon>Hyphomonadaceae</taxon>
        <taxon>Hyphomonas</taxon>
    </lineage>
</organism>
<feature type="transmembrane region" description="Helical" evidence="5">
    <location>
        <begin position="108"/>
        <end position="129"/>
    </location>
</feature>
<reference evidence="6 7" key="1">
    <citation type="journal article" date="2014" name="Antonie Van Leeuwenhoek">
        <title>Hyphomonas beringensis sp. nov. and Hyphomonas chukchiensis sp. nov., isolated from surface seawater of the Bering Sea and Chukchi Sea.</title>
        <authorList>
            <person name="Li C."/>
            <person name="Lai Q."/>
            <person name="Li G."/>
            <person name="Dong C."/>
            <person name="Wang J."/>
            <person name="Liao Y."/>
            <person name="Shao Z."/>
        </authorList>
    </citation>
    <scope>NUCLEOTIDE SEQUENCE [LARGE SCALE GENOMIC DNA]</scope>
    <source>
        <strain evidence="6 7">MHS-3</strain>
    </source>
</reference>
<dbReference type="eggNOG" id="COG3788">
    <property type="taxonomic scope" value="Bacteria"/>
</dbReference>
<sequence length="130" mass="13347">MTSMQAATLYAGLFCLFMLVLKANVGRVRTQHKVGFGDGGNQPLQRSLRVQGNAVEDVPVVLFGLLGLGALAAPALLIHGIGGSFLIGRILHAFGLGGSSGSSFGRSVGTLITALVMLVTAGSCAWYALT</sequence>
<dbReference type="PATRIC" id="fig|1280949.3.peg.1367"/>
<comment type="subcellular location">
    <subcellularLocation>
        <location evidence="1">Membrane</location>
    </subcellularLocation>
</comment>
<dbReference type="InterPro" id="IPR001129">
    <property type="entry name" value="Membr-assoc_MAPEG"/>
</dbReference>